<gene>
    <name evidence="1" type="ORF">ACFQZS_14035</name>
</gene>
<keyword evidence="2" id="KW-1185">Reference proteome</keyword>
<dbReference type="Pfam" id="PF13730">
    <property type="entry name" value="HTH_36"/>
    <property type="match status" value="1"/>
</dbReference>
<protein>
    <submittedName>
        <fullName evidence="1">Helix-turn-helix domain-containing protein</fullName>
    </submittedName>
</protein>
<comment type="caution">
    <text evidence="1">The sequence shown here is derived from an EMBL/GenBank/DDBJ whole genome shotgun (WGS) entry which is preliminary data.</text>
</comment>
<evidence type="ECO:0000313" key="1">
    <source>
        <dbReference type="EMBL" id="MFD0751266.1"/>
    </source>
</evidence>
<dbReference type="InterPro" id="IPR036390">
    <property type="entry name" value="WH_DNA-bd_sf"/>
</dbReference>
<reference evidence="2" key="1">
    <citation type="journal article" date="2019" name="Int. J. Syst. Evol. Microbiol.">
        <title>The Global Catalogue of Microorganisms (GCM) 10K type strain sequencing project: providing services to taxonomists for standard genome sequencing and annotation.</title>
        <authorList>
            <consortium name="The Broad Institute Genomics Platform"/>
            <consortium name="The Broad Institute Genome Sequencing Center for Infectious Disease"/>
            <person name="Wu L."/>
            <person name="Ma J."/>
        </authorList>
    </citation>
    <scope>NUCLEOTIDE SEQUENCE [LARGE SCALE GENOMIC DNA]</scope>
    <source>
        <strain evidence="2">CCUG 63418</strain>
    </source>
</reference>
<dbReference type="InterPro" id="IPR036388">
    <property type="entry name" value="WH-like_DNA-bd_sf"/>
</dbReference>
<sequence>MSWTHPVEKYFHDLMMFDPKPYVGLPNFNKLTRSGLQYIDIQVYTALKWYNNAVDNLCFPTHETISERSGVCKKTVIASIKRLERSGVIDVKRSDKKNKSNLYYFARPWHTNSLSKIPKDYFEATSELSSYESAMLLCVRQFFNEFRLQCHAPKAITHFASELGLTREQVRKQFSSLISKGFVEERFVIYKKKDKVRTYYQLTNKVDWDFSMYEKPVKPYVRFDFLKYECSKFGLLKVA</sequence>
<organism evidence="1 2">
    <name type="scientific">Mucilaginibacter calamicampi</name>
    <dbReference type="NCBI Taxonomy" id="1302352"/>
    <lineage>
        <taxon>Bacteria</taxon>
        <taxon>Pseudomonadati</taxon>
        <taxon>Bacteroidota</taxon>
        <taxon>Sphingobacteriia</taxon>
        <taxon>Sphingobacteriales</taxon>
        <taxon>Sphingobacteriaceae</taxon>
        <taxon>Mucilaginibacter</taxon>
    </lineage>
</organism>
<dbReference type="Gene3D" id="1.10.10.10">
    <property type="entry name" value="Winged helix-like DNA-binding domain superfamily/Winged helix DNA-binding domain"/>
    <property type="match status" value="2"/>
</dbReference>
<dbReference type="Proteomes" id="UP001596958">
    <property type="component" value="Unassembled WGS sequence"/>
</dbReference>
<name>A0ABW2YYW0_9SPHI</name>
<dbReference type="SUPFAM" id="SSF46785">
    <property type="entry name" value="Winged helix' DNA-binding domain"/>
    <property type="match status" value="2"/>
</dbReference>
<accession>A0ABW2YYW0</accession>
<proteinExistence type="predicted"/>
<evidence type="ECO:0000313" key="2">
    <source>
        <dbReference type="Proteomes" id="UP001596958"/>
    </source>
</evidence>
<dbReference type="EMBL" id="JBHTHU010000019">
    <property type="protein sequence ID" value="MFD0751266.1"/>
    <property type="molecule type" value="Genomic_DNA"/>
</dbReference>